<reference evidence="2" key="1">
    <citation type="journal article" date="2022" name="bioRxiv">
        <title>Deciphering the potential niche of two novel black yeast fungi from a biological soil crust based on their genomes, phenotypes, and melanin regulation.</title>
        <authorList>
            <consortium name="DOE Joint Genome Institute"/>
            <person name="Carr E.C."/>
            <person name="Barton Q."/>
            <person name="Grambo S."/>
            <person name="Sullivan M."/>
            <person name="Renfro C.M."/>
            <person name="Kuo A."/>
            <person name="Pangilinan J."/>
            <person name="Lipzen A."/>
            <person name="Keymanesh K."/>
            <person name="Savage E."/>
            <person name="Barry K."/>
            <person name="Grigoriev I.V."/>
            <person name="Riekhof W.R."/>
            <person name="Harris S.S."/>
        </authorList>
    </citation>
    <scope>NUCLEOTIDE SEQUENCE</scope>
    <source>
        <strain evidence="2">JF 03-4F</strain>
    </source>
</reference>
<feature type="region of interest" description="Disordered" evidence="1">
    <location>
        <begin position="223"/>
        <end position="391"/>
    </location>
</feature>
<proteinExistence type="predicted"/>
<feature type="region of interest" description="Disordered" evidence="1">
    <location>
        <begin position="1178"/>
        <end position="1293"/>
    </location>
</feature>
<protein>
    <submittedName>
        <fullName evidence="2">Uncharacterized protein</fullName>
    </submittedName>
</protein>
<feature type="compositionally biased region" description="Acidic residues" evidence="1">
    <location>
        <begin position="580"/>
        <end position="590"/>
    </location>
</feature>
<feature type="compositionally biased region" description="Low complexity" evidence="1">
    <location>
        <begin position="635"/>
        <end position="646"/>
    </location>
</feature>
<keyword evidence="3" id="KW-1185">Reference proteome</keyword>
<feature type="region of interest" description="Disordered" evidence="1">
    <location>
        <begin position="694"/>
        <end position="1162"/>
    </location>
</feature>
<feature type="compositionally biased region" description="Polar residues" evidence="1">
    <location>
        <begin position="246"/>
        <end position="268"/>
    </location>
</feature>
<evidence type="ECO:0000256" key="1">
    <source>
        <dbReference type="SAM" id="MobiDB-lite"/>
    </source>
</evidence>
<feature type="compositionally biased region" description="Low complexity" evidence="1">
    <location>
        <begin position="795"/>
        <end position="806"/>
    </location>
</feature>
<dbReference type="Proteomes" id="UP001203852">
    <property type="component" value="Unassembled WGS sequence"/>
</dbReference>
<feature type="compositionally biased region" description="Polar residues" evidence="1">
    <location>
        <begin position="1217"/>
        <end position="1231"/>
    </location>
</feature>
<feature type="compositionally biased region" description="Basic and acidic residues" evidence="1">
    <location>
        <begin position="497"/>
        <end position="506"/>
    </location>
</feature>
<evidence type="ECO:0000313" key="3">
    <source>
        <dbReference type="Proteomes" id="UP001203852"/>
    </source>
</evidence>
<feature type="compositionally biased region" description="Basic and acidic residues" evidence="1">
    <location>
        <begin position="323"/>
        <end position="335"/>
    </location>
</feature>
<feature type="compositionally biased region" description="Pro residues" evidence="1">
    <location>
        <begin position="1103"/>
        <end position="1114"/>
    </location>
</feature>
<gene>
    <name evidence="2" type="ORF">EDD36DRAFT_414655</name>
</gene>
<accession>A0AAN6IKX5</accession>
<feature type="compositionally biased region" description="Polar residues" evidence="1">
    <location>
        <begin position="755"/>
        <end position="775"/>
    </location>
</feature>
<feature type="compositionally biased region" description="Polar residues" evidence="1">
    <location>
        <begin position="276"/>
        <end position="297"/>
    </location>
</feature>
<feature type="compositionally biased region" description="Basic and acidic residues" evidence="1">
    <location>
        <begin position="132"/>
        <end position="150"/>
    </location>
</feature>
<name>A0AAN6IKX5_9EURO</name>
<evidence type="ECO:0000313" key="2">
    <source>
        <dbReference type="EMBL" id="KAI1618999.1"/>
    </source>
</evidence>
<feature type="compositionally biased region" description="Polar residues" evidence="1">
    <location>
        <begin position="476"/>
        <end position="486"/>
    </location>
</feature>
<organism evidence="2 3">
    <name type="scientific">Exophiala viscosa</name>
    <dbReference type="NCBI Taxonomy" id="2486360"/>
    <lineage>
        <taxon>Eukaryota</taxon>
        <taxon>Fungi</taxon>
        <taxon>Dikarya</taxon>
        <taxon>Ascomycota</taxon>
        <taxon>Pezizomycotina</taxon>
        <taxon>Eurotiomycetes</taxon>
        <taxon>Chaetothyriomycetidae</taxon>
        <taxon>Chaetothyriales</taxon>
        <taxon>Herpotrichiellaceae</taxon>
        <taxon>Exophiala</taxon>
    </lineage>
</organism>
<feature type="compositionally biased region" description="Basic and acidic residues" evidence="1">
    <location>
        <begin position="445"/>
        <end position="461"/>
    </location>
</feature>
<feature type="compositionally biased region" description="Basic and acidic residues" evidence="1">
    <location>
        <begin position="818"/>
        <end position="864"/>
    </location>
</feature>
<feature type="compositionally biased region" description="Polar residues" evidence="1">
    <location>
        <begin position="725"/>
        <end position="737"/>
    </location>
</feature>
<feature type="region of interest" description="Disordered" evidence="1">
    <location>
        <begin position="404"/>
        <end position="523"/>
    </location>
</feature>
<feature type="compositionally biased region" description="Polar residues" evidence="1">
    <location>
        <begin position="344"/>
        <end position="366"/>
    </location>
</feature>
<feature type="region of interest" description="Disordered" evidence="1">
    <location>
        <begin position="547"/>
        <end position="595"/>
    </location>
</feature>
<dbReference type="EMBL" id="MU404350">
    <property type="protein sequence ID" value="KAI1618999.1"/>
    <property type="molecule type" value="Genomic_DNA"/>
</dbReference>
<sequence length="1328" mass="144377">MSFFKKKSKPKDDAYVLPPAGRSDSPSLAKMSRSLKRKQKTVVEAKPEIDLSIALPNKDDFRTSLLMPGLSARFSMLREQDDPNTKVGKASDDSVLFPKRVSRLNLFAHNPLTDIAEVESIRSSLIRPPFANDERSHSFSEGARYSHDDTGAIMSRSKPVDGNNLFSGRQKMYRIPGVGSSRDLSASQTSLTSVKHVYQNDVAMSSLQQLHLKQDDAPVRQEGLEERDDFPDRPVSTATGDHERSSVVNTPSTGFSKSRGTTSSTASGPSHRRISTAATSLVSDSPIPRQSQVSAGSHRSHTKGTASEYGQDDDSLRRNPSSESRRGGRESEEHGQPPLPSSPPFTRQLSQSRSMSNLSEGHSRGSSPFPAITPRAASPPPQIQTQGLASLDFGLKSTAHLRRFQTASPTAEEEDGDVYVRNLEPNDRGKATAMGLFNRPSQPFDEQKFQERQLQMHEDRISPPPAASGPEGEVAMQQQEPASQADSDCLHPVPEQDPVRAQESSDRPATGRSRALSASSIKPAQIHAQAEALIRRQNEEYLALQAKNASTENPNPEPKAPKTLINQPVASRGTFLDTFDGSDEEEEVDIDSPMLGRYEPAPRFVPMEVHPALRDGSHGFDFGDQVSPNVQIARPSSDASADTSSPLVTRDTPNTSDLLHHSSDAKALESLDSPTLGPATGLGLSGLIRTHLRNDSDKSSLMPPPSPIPHPQHSNFSSRHRDPSIASTARTLNPPESTHSDPWEFDTAHRPQRSPMEQTTADPISTMSQKAQQILGQAMSHRNHAASKAQQVLGPDAPTATDEPPAGVVQDDMASSHQRGESTETQKEFGNELAERARRIQEGLTHKGVAEAEKRSRSPFRPDRQNPAAHALHALRHKASKASVATRGIDPHPKAMKMLGLKGALSPELRGGNEFTNSHDDFGGRPTPRQHPAEFEHVSGRQTPGSARPDVYPSYAQEDYDRSRQRSATPNARENARGPSRGPRRDRGLPEHGERSRSRAGRNREEQPYPPAEYGGTDSPQPWENQRPYHGSQGPRIHQGTSRGPPPVEPRNNERSASAMSNRRPSASRPGPPSSYFDSRAPTPTMANSPQIGGGPMSMTAPRPSPRPPFPHSPMSPFLQPGMSPGVNGPPSAVGSALPSPVGSLPQPPTSGRVTPVDGRPTFVGMRKKSVVKGMISEPTFISSTSSVPLMGLPNGPRPSQNATPAIPPMNPRRRGNTLSEKNDGSFSPQLPDSPMPESPHTLGLSMAAAQRAFIDQKQDQQQQQQKVPRQRNRLRKISSEGGSMAARARKQAMMAEFGREQLRSPALPVFPNRSATSLSMRQDGAMF</sequence>
<comment type="caution">
    <text evidence="2">The sequence shown here is derived from an EMBL/GenBank/DDBJ whole genome shotgun (WGS) entry which is preliminary data.</text>
</comment>
<feature type="region of interest" description="Disordered" evidence="1">
    <location>
        <begin position="1309"/>
        <end position="1328"/>
    </location>
</feature>
<feature type="compositionally biased region" description="Basic and acidic residues" evidence="1">
    <location>
        <begin position="738"/>
        <end position="749"/>
    </location>
</feature>
<feature type="region of interest" description="Disordered" evidence="1">
    <location>
        <begin position="131"/>
        <end position="167"/>
    </location>
</feature>
<feature type="compositionally biased region" description="Basic and acidic residues" evidence="1">
    <location>
        <begin position="983"/>
        <end position="1007"/>
    </location>
</feature>
<feature type="region of interest" description="Disordered" evidence="1">
    <location>
        <begin position="615"/>
        <end position="659"/>
    </location>
</feature>
<feature type="region of interest" description="Disordered" evidence="1">
    <location>
        <begin position="1"/>
        <end position="40"/>
    </location>
</feature>